<evidence type="ECO:0000256" key="5">
    <source>
        <dbReference type="ARBA" id="ARBA00022781"/>
    </source>
</evidence>
<dbReference type="Gene3D" id="6.10.280.70">
    <property type="match status" value="1"/>
</dbReference>
<keyword evidence="5 10" id="KW-0375">Hydrogen ion transport</keyword>
<evidence type="ECO:0000313" key="13">
    <source>
        <dbReference type="Proteomes" id="UP001154078"/>
    </source>
</evidence>
<keyword evidence="3 10" id="KW-0813">Transport</keyword>
<dbReference type="PIRSF" id="PIRSF005514">
    <property type="entry name" value="ATPase_F0_D_mt"/>
    <property type="match status" value="1"/>
</dbReference>
<dbReference type="GO" id="GO:0005743">
    <property type="term" value="C:mitochondrial inner membrane"/>
    <property type="evidence" value="ECO:0007669"/>
    <property type="project" value="UniProtKB-SubCell"/>
</dbReference>
<keyword evidence="13" id="KW-1185">Reference proteome</keyword>
<dbReference type="InterPro" id="IPR036228">
    <property type="entry name" value="ATP_synth_F0_dsu_sf_mt"/>
</dbReference>
<evidence type="ECO:0000256" key="1">
    <source>
        <dbReference type="ARBA" id="ARBA00004273"/>
    </source>
</evidence>
<dbReference type="OrthoDB" id="35799at2759"/>
<keyword evidence="4" id="KW-0138">CF(0)</keyword>
<dbReference type="PANTHER" id="PTHR12700">
    <property type="entry name" value="ATP SYNTHASE SUBUNIT D, MITOCHONDRIAL"/>
    <property type="match status" value="1"/>
</dbReference>
<dbReference type="SUPFAM" id="SSF161065">
    <property type="entry name" value="ATP synthase D chain-like"/>
    <property type="match status" value="1"/>
</dbReference>
<accession>A0A9P0AV03</accession>
<sequence length="175" mass="20054">MAAKRIAQSSVNWASLGERVPEHQRAQFLAFKSKSEGYLRRVLANPEQPPAIDWAFYKSRVPIAGMVDDFQKQYTALKIPYPTENVSSQLDALESETKNEIAKFKSDSSQRIEEYKKQLAHLASLIPYDQMTMEDYREAYPEDAVDPINKPTYWPHEPEDQIGHVDKDAPVQSSH</sequence>
<evidence type="ECO:0000256" key="6">
    <source>
        <dbReference type="ARBA" id="ARBA00022792"/>
    </source>
</evidence>
<dbReference type="AlphaFoldDB" id="A0A9P0AV03"/>
<keyword evidence="8 10" id="KW-0496">Mitochondrion</keyword>
<dbReference type="InterPro" id="IPR008689">
    <property type="entry name" value="ATP_synth_F0_dsu_mt"/>
</dbReference>
<evidence type="ECO:0000256" key="7">
    <source>
        <dbReference type="ARBA" id="ARBA00023065"/>
    </source>
</evidence>
<feature type="region of interest" description="Disordered" evidence="11">
    <location>
        <begin position="144"/>
        <end position="175"/>
    </location>
</feature>
<dbReference type="GO" id="GO:0045259">
    <property type="term" value="C:proton-transporting ATP synthase complex"/>
    <property type="evidence" value="ECO:0007669"/>
    <property type="project" value="UniProtKB-KW"/>
</dbReference>
<evidence type="ECO:0000256" key="2">
    <source>
        <dbReference type="ARBA" id="ARBA00006842"/>
    </source>
</evidence>
<comment type="similarity">
    <text evidence="2 10">Belongs to the ATPase d subunit family.</text>
</comment>
<dbReference type="GO" id="GO:0015986">
    <property type="term" value="P:proton motive force-driven ATP synthesis"/>
    <property type="evidence" value="ECO:0007669"/>
    <property type="project" value="UniProtKB-UniRule"/>
</dbReference>
<evidence type="ECO:0000256" key="8">
    <source>
        <dbReference type="ARBA" id="ARBA00023128"/>
    </source>
</evidence>
<evidence type="ECO:0000256" key="10">
    <source>
        <dbReference type="PIRNR" id="PIRNR005514"/>
    </source>
</evidence>
<gene>
    <name evidence="12" type="ORF">MELIAE_LOCUS1690</name>
</gene>
<dbReference type="EMBL" id="OV121132">
    <property type="protein sequence ID" value="CAH0547764.1"/>
    <property type="molecule type" value="Genomic_DNA"/>
</dbReference>
<name>A0A9P0AV03_BRAAE</name>
<keyword evidence="9 10" id="KW-0472">Membrane</keyword>
<reference evidence="12" key="1">
    <citation type="submission" date="2021-12" db="EMBL/GenBank/DDBJ databases">
        <authorList>
            <person name="King R."/>
        </authorList>
    </citation>
    <scope>NUCLEOTIDE SEQUENCE</scope>
</reference>
<evidence type="ECO:0000256" key="9">
    <source>
        <dbReference type="ARBA" id="ARBA00023136"/>
    </source>
</evidence>
<dbReference type="Pfam" id="PF05873">
    <property type="entry name" value="Mt_ATP-synt_D"/>
    <property type="match status" value="1"/>
</dbReference>
<evidence type="ECO:0000256" key="11">
    <source>
        <dbReference type="SAM" id="MobiDB-lite"/>
    </source>
</evidence>
<comment type="function">
    <text evidence="10">Mitochondrial membrane ATP synthase (F(1)F(0) ATP synthase or Complex V) produces ATP from ADP in the presence of a proton gradient across the membrane which is generated by electron transport complexes of the respiratory chain. F-type ATPases consist of two structural domains, F(1) - containing the extramembraneous catalytic core, and F(0) - containing the membrane proton channel, linked together by a central stalk and a peripheral stalk. During catalysis, ATP synthesis in the catalytic domain of F(1) is coupled via a rotary mechanism of the central stalk subunits to proton translocation.</text>
</comment>
<evidence type="ECO:0000256" key="3">
    <source>
        <dbReference type="ARBA" id="ARBA00022448"/>
    </source>
</evidence>
<organism evidence="12 13">
    <name type="scientific">Brassicogethes aeneus</name>
    <name type="common">Rape pollen beetle</name>
    <name type="synonym">Meligethes aeneus</name>
    <dbReference type="NCBI Taxonomy" id="1431903"/>
    <lineage>
        <taxon>Eukaryota</taxon>
        <taxon>Metazoa</taxon>
        <taxon>Ecdysozoa</taxon>
        <taxon>Arthropoda</taxon>
        <taxon>Hexapoda</taxon>
        <taxon>Insecta</taxon>
        <taxon>Pterygota</taxon>
        <taxon>Neoptera</taxon>
        <taxon>Endopterygota</taxon>
        <taxon>Coleoptera</taxon>
        <taxon>Polyphaga</taxon>
        <taxon>Cucujiformia</taxon>
        <taxon>Nitidulidae</taxon>
        <taxon>Meligethinae</taxon>
        <taxon>Brassicogethes</taxon>
    </lineage>
</organism>
<feature type="compositionally biased region" description="Basic and acidic residues" evidence="11">
    <location>
        <begin position="156"/>
        <end position="169"/>
    </location>
</feature>
<keyword evidence="6 10" id="KW-0999">Mitochondrion inner membrane</keyword>
<dbReference type="Proteomes" id="UP001154078">
    <property type="component" value="Chromosome 1"/>
</dbReference>
<evidence type="ECO:0000256" key="4">
    <source>
        <dbReference type="ARBA" id="ARBA00022547"/>
    </source>
</evidence>
<dbReference type="GO" id="GO:0015078">
    <property type="term" value="F:proton transmembrane transporter activity"/>
    <property type="evidence" value="ECO:0007669"/>
    <property type="project" value="InterPro"/>
</dbReference>
<evidence type="ECO:0000313" key="12">
    <source>
        <dbReference type="EMBL" id="CAH0547764.1"/>
    </source>
</evidence>
<proteinExistence type="inferred from homology"/>
<keyword evidence="7 10" id="KW-0406">Ion transport</keyword>
<comment type="subcellular location">
    <subcellularLocation>
        <location evidence="1 10">Mitochondrion inner membrane</location>
    </subcellularLocation>
</comment>
<protein>
    <recommendedName>
        <fullName evidence="10">ATP synthase subunit d, mitochondrial</fullName>
    </recommendedName>
</protein>